<name>A0AAD1EX80_9FLAO</name>
<protein>
    <submittedName>
        <fullName evidence="1">DNA polymerase III delta' subunit</fullName>
    </submittedName>
</protein>
<organism evidence="1 2">
    <name type="scientific">Candidatus Karelsulcia muelleri PSPU</name>
    <dbReference type="NCBI Taxonomy" id="1189303"/>
    <lineage>
        <taxon>Bacteria</taxon>
        <taxon>Pseudomonadati</taxon>
        <taxon>Bacteroidota</taxon>
        <taxon>Flavobacteriia</taxon>
        <taxon>Flavobacteriales</taxon>
        <taxon>Candidatus Karelsulcia</taxon>
    </lineage>
</organism>
<evidence type="ECO:0000313" key="1">
    <source>
        <dbReference type="EMBL" id="BAO66204.1"/>
    </source>
</evidence>
<dbReference type="PANTHER" id="PTHR11669">
    <property type="entry name" value="REPLICATION FACTOR C / DNA POLYMERASE III GAMMA-TAU SUBUNIT"/>
    <property type="match status" value="1"/>
</dbReference>
<gene>
    <name evidence="1" type="primary">holB</name>
    <name evidence="1" type="ORF">SMPSPU_025</name>
</gene>
<dbReference type="Pfam" id="PF13177">
    <property type="entry name" value="DNA_pol3_delta2"/>
    <property type="match status" value="1"/>
</dbReference>
<accession>A0AAD1EX80</accession>
<dbReference type="Gene3D" id="3.40.50.300">
    <property type="entry name" value="P-loop containing nucleotide triphosphate hydrolases"/>
    <property type="match status" value="1"/>
</dbReference>
<dbReference type="InterPro" id="IPR050238">
    <property type="entry name" value="DNA_Rep/Repair_Clamp_Loader"/>
</dbReference>
<dbReference type="RefSeq" id="WP_041093699.1">
    <property type="nucleotide sequence ID" value="NZ_AP013293.1"/>
</dbReference>
<dbReference type="SUPFAM" id="SSF52540">
    <property type="entry name" value="P-loop containing nucleoside triphosphate hydrolases"/>
    <property type="match status" value="1"/>
</dbReference>
<proteinExistence type="predicted"/>
<dbReference type="AlphaFoldDB" id="A0AAD1EX80"/>
<dbReference type="InterPro" id="IPR027417">
    <property type="entry name" value="P-loop_NTPase"/>
</dbReference>
<reference evidence="1 2" key="1">
    <citation type="journal article" date="2014" name="ISME J.">
        <title>Swapping symbionts in spittlebugs: evolutionary replacement of a reduced genome symbiont.</title>
        <authorList>
            <person name="Koga R."/>
            <person name="Moran N.A."/>
        </authorList>
    </citation>
    <scope>NUCLEOTIDE SEQUENCE [LARGE SCALE GENOMIC DNA]</scope>
    <source>
        <strain evidence="1 2">PSPU</strain>
    </source>
</reference>
<sequence length="354" mass="42545">MNSEIMNLLKKNKIPHALFFLGPEGCGNLITALNFSKKILCKKNNNSCLLKFKKIQHPDLHFLFPFPKGGIYNNYLIKWRLFLTKKPYGDLSDWIKLIKSYYKQCLIHKEQINNIINIINYKSYESEYKIIILWMPEQLTLYSSNKLLKILEFTPKKTIFILVGVNDNLILPTIKSRVNIIRFNKYSFNYIKIYLEKKFYIDRYQSKLIASKSEGNLNKALKKLNNIQEKYLEINFVTWIRHLFLLKKKFFILNKIIDFSNQINFFSKEKKKKFFLFLLEIFRKAFIYNYNNLLIKEIPITYNKFNWYNFCIYINTKNIEKISMEINKAIYDIENHAMVKIVFLDLSLKINKLI</sequence>
<dbReference type="KEGG" id="smup:SMPSPU_025"/>
<dbReference type="EMBL" id="AP013293">
    <property type="protein sequence ID" value="BAO66204.1"/>
    <property type="molecule type" value="Genomic_DNA"/>
</dbReference>
<dbReference type="Proteomes" id="UP000031659">
    <property type="component" value="Chromosome"/>
</dbReference>
<dbReference type="GO" id="GO:0006261">
    <property type="term" value="P:DNA-templated DNA replication"/>
    <property type="evidence" value="ECO:0007669"/>
    <property type="project" value="TreeGrafter"/>
</dbReference>
<evidence type="ECO:0000313" key="2">
    <source>
        <dbReference type="Proteomes" id="UP000031659"/>
    </source>
</evidence>
<dbReference type="PANTHER" id="PTHR11669:SF8">
    <property type="entry name" value="DNA POLYMERASE III SUBUNIT DELTA"/>
    <property type="match status" value="1"/>
</dbReference>